<keyword evidence="1" id="KW-1133">Transmembrane helix</keyword>
<name>A0AAV9GJ67_9PEZI</name>
<dbReference type="SUPFAM" id="SSF50630">
    <property type="entry name" value="Acid proteases"/>
    <property type="match status" value="1"/>
</dbReference>
<sequence>MINPRRARLISLLVIVLTALLFAFSRTCQDPGSVAQRLHVPAHDEQGLDRHLPYPHSPSVVLAAGECNFGNVFSFGVRIQHANNGSQFCASPSTLTSVALLTSGNLCTGDSLGNISEAQCRSRRGGFLSVDERSHHSTNLNANDEGRLPFFTRDGLILDWQLMRQLDSAFINPPDASNHTNSHLGLGQGSTLLRYLKDSGYIRSRSWALDTVSSQLKAPRKGALILGGYSEWDFAYPWWHHYTINSPDSVQPGRHCPLAVVVSEISVTINGTTRLVLQEPAKACIEPYDRLFRLPSAQLGLLRNHIEDLTGLRSAAALDSRRIFTPELGLAYETSSSINASLSLRLSDGFSIHIPSEEFEQPLRGLNVSGAPAVNDSLRELQVLGLPSGDDVVILGRAFLSKALLSVDYDTNSFRLARPEGLDGIFRPVYIDFKEARLHPETKGLIAIGIVVFGQVQLCLIIGIWYSKNPTPSSMLAIEPGDWSRARKTRSLTECSAGSSRRSKLSFIPMIGVYLGVSLPRVGVGRLRVAYTCVRVPSWLNNDQRTNRVRCG</sequence>
<keyword evidence="4" id="KW-1185">Reference proteome</keyword>
<feature type="transmembrane region" description="Helical" evidence="1">
    <location>
        <begin position="444"/>
        <end position="466"/>
    </location>
</feature>
<dbReference type="Gene3D" id="2.40.70.10">
    <property type="entry name" value="Acid Proteases"/>
    <property type="match status" value="1"/>
</dbReference>
<evidence type="ECO:0000313" key="3">
    <source>
        <dbReference type="EMBL" id="KAK4447975.1"/>
    </source>
</evidence>
<keyword evidence="1" id="KW-0812">Transmembrane</keyword>
<feature type="signal peptide" evidence="2">
    <location>
        <begin position="1"/>
        <end position="25"/>
    </location>
</feature>
<protein>
    <recommendedName>
        <fullName evidence="5">Peptidase A1 domain-containing protein</fullName>
    </recommendedName>
</protein>
<keyword evidence="1" id="KW-0472">Membrane</keyword>
<feature type="chain" id="PRO_5043530054" description="Peptidase A1 domain-containing protein" evidence="2">
    <location>
        <begin position="26"/>
        <end position="552"/>
    </location>
</feature>
<gene>
    <name evidence="3" type="ORF">QBC34DRAFT_302262</name>
</gene>
<accession>A0AAV9GJ67</accession>
<dbReference type="EMBL" id="MU865946">
    <property type="protein sequence ID" value="KAK4447975.1"/>
    <property type="molecule type" value="Genomic_DNA"/>
</dbReference>
<dbReference type="AlphaFoldDB" id="A0AAV9GJ67"/>
<evidence type="ECO:0000256" key="2">
    <source>
        <dbReference type="SAM" id="SignalP"/>
    </source>
</evidence>
<evidence type="ECO:0008006" key="5">
    <source>
        <dbReference type="Google" id="ProtNLM"/>
    </source>
</evidence>
<evidence type="ECO:0000313" key="4">
    <source>
        <dbReference type="Proteomes" id="UP001321760"/>
    </source>
</evidence>
<reference evidence="3" key="1">
    <citation type="journal article" date="2023" name="Mol. Phylogenet. Evol.">
        <title>Genome-scale phylogeny and comparative genomics of the fungal order Sordariales.</title>
        <authorList>
            <person name="Hensen N."/>
            <person name="Bonometti L."/>
            <person name="Westerberg I."/>
            <person name="Brannstrom I.O."/>
            <person name="Guillou S."/>
            <person name="Cros-Aarteil S."/>
            <person name="Calhoun S."/>
            <person name="Haridas S."/>
            <person name="Kuo A."/>
            <person name="Mondo S."/>
            <person name="Pangilinan J."/>
            <person name="Riley R."/>
            <person name="LaButti K."/>
            <person name="Andreopoulos B."/>
            <person name="Lipzen A."/>
            <person name="Chen C."/>
            <person name="Yan M."/>
            <person name="Daum C."/>
            <person name="Ng V."/>
            <person name="Clum A."/>
            <person name="Steindorff A."/>
            <person name="Ohm R.A."/>
            <person name="Martin F."/>
            <person name="Silar P."/>
            <person name="Natvig D.O."/>
            <person name="Lalanne C."/>
            <person name="Gautier V."/>
            <person name="Ament-Velasquez S.L."/>
            <person name="Kruys A."/>
            <person name="Hutchinson M.I."/>
            <person name="Powell A.J."/>
            <person name="Barry K."/>
            <person name="Miller A.N."/>
            <person name="Grigoriev I.V."/>
            <person name="Debuchy R."/>
            <person name="Gladieux P."/>
            <person name="Hiltunen Thoren M."/>
            <person name="Johannesson H."/>
        </authorList>
    </citation>
    <scope>NUCLEOTIDE SEQUENCE</scope>
    <source>
        <strain evidence="3">PSN243</strain>
    </source>
</reference>
<organism evidence="3 4">
    <name type="scientific">Podospora aff. communis PSN243</name>
    <dbReference type="NCBI Taxonomy" id="3040156"/>
    <lineage>
        <taxon>Eukaryota</taxon>
        <taxon>Fungi</taxon>
        <taxon>Dikarya</taxon>
        <taxon>Ascomycota</taxon>
        <taxon>Pezizomycotina</taxon>
        <taxon>Sordariomycetes</taxon>
        <taxon>Sordariomycetidae</taxon>
        <taxon>Sordariales</taxon>
        <taxon>Podosporaceae</taxon>
        <taxon>Podospora</taxon>
    </lineage>
</organism>
<comment type="caution">
    <text evidence="3">The sequence shown here is derived from an EMBL/GenBank/DDBJ whole genome shotgun (WGS) entry which is preliminary data.</text>
</comment>
<reference evidence="3" key="2">
    <citation type="submission" date="2023-05" db="EMBL/GenBank/DDBJ databases">
        <authorList>
            <consortium name="Lawrence Berkeley National Laboratory"/>
            <person name="Steindorff A."/>
            <person name="Hensen N."/>
            <person name="Bonometti L."/>
            <person name="Westerberg I."/>
            <person name="Brannstrom I.O."/>
            <person name="Guillou S."/>
            <person name="Cros-Aarteil S."/>
            <person name="Calhoun S."/>
            <person name="Haridas S."/>
            <person name="Kuo A."/>
            <person name="Mondo S."/>
            <person name="Pangilinan J."/>
            <person name="Riley R."/>
            <person name="Labutti K."/>
            <person name="Andreopoulos B."/>
            <person name="Lipzen A."/>
            <person name="Chen C."/>
            <person name="Yanf M."/>
            <person name="Daum C."/>
            <person name="Ng V."/>
            <person name="Clum A."/>
            <person name="Ohm R."/>
            <person name="Martin F."/>
            <person name="Silar P."/>
            <person name="Natvig D."/>
            <person name="Lalanne C."/>
            <person name="Gautier V."/>
            <person name="Ament-Velasquez S.L."/>
            <person name="Kruys A."/>
            <person name="Hutchinson M.I."/>
            <person name="Powell A.J."/>
            <person name="Barry K."/>
            <person name="Miller A.N."/>
            <person name="Grigoriev I.V."/>
            <person name="Debuchy R."/>
            <person name="Gladieux P."/>
            <person name="Thoren M.H."/>
            <person name="Johannesson H."/>
        </authorList>
    </citation>
    <scope>NUCLEOTIDE SEQUENCE</scope>
    <source>
        <strain evidence="3">PSN243</strain>
    </source>
</reference>
<dbReference type="Proteomes" id="UP001321760">
    <property type="component" value="Unassembled WGS sequence"/>
</dbReference>
<evidence type="ECO:0000256" key="1">
    <source>
        <dbReference type="SAM" id="Phobius"/>
    </source>
</evidence>
<dbReference type="InterPro" id="IPR021109">
    <property type="entry name" value="Peptidase_aspartic_dom_sf"/>
</dbReference>
<proteinExistence type="predicted"/>
<keyword evidence="2" id="KW-0732">Signal</keyword>